<evidence type="ECO:0000313" key="1">
    <source>
        <dbReference type="EMBL" id="EFN51418.1"/>
    </source>
</evidence>
<dbReference type="Proteomes" id="UP000008141">
    <property type="component" value="Unassembled WGS sequence"/>
</dbReference>
<accession>E1ZRY3</accession>
<sequence length="90" mass="9756">MAAQPEPSKVGRHLLRHELTDHVRAAAAAELGCDATAAGHALWQLRKQALRDTFERVYGVPTASGNNDWLRGKLLQGGAWRLMGRGTVAV</sequence>
<protein>
    <submittedName>
        <fullName evidence="1">Expressed protein</fullName>
    </submittedName>
</protein>
<dbReference type="OrthoDB" id="515764at2759"/>
<dbReference type="AlphaFoldDB" id="E1ZRY3"/>
<evidence type="ECO:0000313" key="2">
    <source>
        <dbReference type="Proteomes" id="UP000008141"/>
    </source>
</evidence>
<dbReference type="EMBL" id="GL433864">
    <property type="protein sequence ID" value="EFN51418.1"/>
    <property type="molecule type" value="Genomic_DNA"/>
</dbReference>
<dbReference type="KEGG" id="cvr:CHLNCDRAFT_140988"/>
<organism evidence="2">
    <name type="scientific">Chlorella variabilis</name>
    <name type="common">Green alga</name>
    <dbReference type="NCBI Taxonomy" id="554065"/>
    <lineage>
        <taxon>Eukaryota</taxon>
        <taxon>Viridiplantae</taxon>
        <taxon>Chlorophyta</taxon>
        <taxon>core chlorophytes</taxon>
        <taxon>Trebouxiophyceae</taxon>
        <taxon>Chlorellales</taxon>
        <taxon>Chlorellaceae</taxon>
        <taxon>Chlorella clade</taxon>
        <taxon>Chlorella</taxon>
    </lineage>
</organism>
<name>E1ZRY3_CHLVA</name>
<gene>
    <name evidence="1" type="ORF">CHLNCDRAFT_140988</name>
</gene>
<dbReference type="RefSeq" id="XP_005843520.1">
    <property type="nucleotide sequence ID" value="XM_005843458.1"/>
</dbReference>
<proteinExistence type="predicted"/>
<dbReference type="InParanoid" id="E1ZRY3"/>
<dbReference type="GeneID" id="17350843"/>
<reference evidence="1 2" key="1">
    <citation type="journal article" date="2010" name="Plant Cell">
        <title>The Chlorella variabilis NC64A genome reveals adaptation to photosymbiosis, coevolution with viruses, and cryptic sex.</title>
        <authorList>
            <person name="Blanc G."/>
            <person name="Duncan G."/>
            <person name="Agarkova I."/>
            <person name="Borodovsky M."/>
            <person name="Gurnon J."/>
            <person name="Kuo A."/>
            <person name="Lindquist E."/>
            <person name="Lucas S."/>
            <person name="Pangilinan J."/>
            <person name="Polle J."/>
            <person name="Salamov A."/>
            <person name="Terry A."/>
            <person name="Yamada T."/>
            <person name="Dunigan D.D."/>
            <person name="Grigoriev I.V."/>
            <person name="Claverie J.M."/>
            <person name="Van Etten J.L."/>
        </authorList>
    </citation>
    <scope>NUCLEOTIDE SEQUENCE [LARGE SCALE GENOMIC DNA]</scope>
    <source>
        <strain evidence="1 2">NC64A</strain>
    </source>
</reference>
<keyword evidence="2" id="KW-1185">Reference proteome</keyword>